<protein>
    <recommendedName>
        <fullName evidence="2">ribonuclease H</fullName>
        <ecNumber evidence="2">3.1.26.4</ecNumber>
    </recommendedName>
</protein>
<dbReference type="EMBL" id="JAYMGO010000010">
    <property type="protein sequence ID" value="KAL1267157.1"/>
    <property type="molecule type" value="Genomic_DNA"/>
</dbReference>
<dbReference type="Gene3D" id="3.30.70.270">
    <property type="match status" value="1"/>
</dbReference>
<dbReference type="CDD" id="cd01647">
    <property type="entry name" value="RT_LTR"/>
    <property type="match status" value="1"/>
</dbReference>
<dbReference type="EC" id="3.1.26.4" evidence="2"/>
<keyword evidence="5" id="KW-1185">Reference proteome</keyword>
<dbReference type="Pfam" id="PF00078">
    <property type="entry name" value="RVT_1"/>
    <property type="match status" value="1"/>
</dbReference>
<dbReference type="Gene3D" id="3.10.10.10">
    <property type="entry name" value="HIV Type 1 Reverse Transcriptase, subunit A, domain 1"/>
    <property type="match status" value="1"/>
</dbReference>
<proteinExistence type="inferred from homology"/>
<dbReference type="InterPro" id="IPR043502">
    <property type="entry name" value="DNA/RNA_pol_sf"/>
</dbReference>
<evidence type="ECO:0000259" key="3">
    <source>
        <dbReference type="PROSITE" id="PS50878"/>
    </source>
</evidence>
<dbReference type="InterPro" id="IPR000477">
    <property type="entry name" value="RT_dom"/>
</dbReference>
<comment type="caution">
    <text evidence="4">The sequence shown here is derived from an EMBL/GenBank/DDBJ whole genome shotgun (WGS) entry which is preliminary data.</text>
</comment>
<evidence type="ECO:0000313" key="5">
    <source>
        <dbReference type="Proteomes" id="UP001558613"/>
    </source>
</evidence>
<dbReference type="SUPFAM" id="SSF56672">
    <property type="entry name" value="DNA/RNA polymerases"/>
    <property type="match status" value="1"/>
</dbReference>
<evidence type="ECO:0000256" key="2">
    <source>
        <dbReference type="ARBA" id="ARBA00012180"/>
    </source>
</evidence>
<dbReference type="PANTHER" id="PTHR24559:SF444">
    <property type="entry name" value="REVERSE TRANSCRIPTASE DOMAIN-CONTAINING PROTEIN"/>
    <property type="match status" value="1"/>
</dbReference>
<dbReference type="PROSITE" id="PS50878">
    <property type="entry name" value="RT_POL"/>
    <property type="match status" value="1"/>
</dbReference>
<organism evidence="4 5">
    <name type="scientific">Cirrhinus molitorella</name>
    <name type="common">mud carp</name>
    <dbReference type="NCBI Taxonomy" id="172907"/>
    <lineage>
        <taxon>Eukaryota</taxon>
        <taxon>Metazoa</taxon>
        <taxon>Chordata</taxon>
        <taxon>Craniata</taxon>
        <taxon>Vertebrata</taxon>
        <taxon>Euteleostomi</taxon>
        <taxon>Actinopterygii</taxon>
        <taxon>Neopterygii</taxon>
        <taxon>Teleostei</taxon>
        <taxon>Ostariophysi</taxon>
        <taxon>Cypriniformes</taxon>
        <taxon>Cyprinidae</taxon>
        <taxon>Labeoninae</taxon>
        <taxon>Labeonini</taxon>
        <taxon>Cirrhinus</taxon>
    </lineage>
</organism>
<dbReference type="InterPro" id="IPR053134">
    <property type="entry name" value="RNA-dir_DNA_polymerase"/>
</dbReference>
<dbReference type="InterPro" id="IPR043128">
    <property type="entry name" value="Rev_trsase/Diguanyl_cyclase"/>
</dbReference>
<gene>
    <name evidence="4" type="ORF">QQF64_002832</name>
</gene>
<evidence type="ECO:0000313" key="4">
    <source>
        <dbReference type="EMBL" id="KAL1267157.1"/>
    </source>
</evidence>
<feature type="domain" description="Reverse transcriptase" evidence="3">
    <location>
        <begin position="57"/>
        <end position="236"/>
    </location>
</feature>
<comment type="similarity">
    <text evidence="1">Belongs to the beta type-B retroviral polymerase family. HERV class-II K(HML-2) pol subfamily.</text>
</comment>
<accession>A0ABR3MRC7</accession>
<reference evidence="4 5" key="1">
    <citation type="submission" date="2023-09" db="EMBL/GenBank/DDBJ databases">
        <authorList>
            <person name="Wang M."/>
        </authorList>
    </citation>
    <scope>NUCLEOTIDE SEQUENCE [LARGE SCALE GENOMIC DNA]</scope>
    <source>
        <strain evidence="4">GT-2023</strain>
        <tissue evidence="4">Liver</tissue>
    </source>
</reference>
<dbReference type="PANTHER" id="PTHR24559">
    <property type="entry name" value="TRANSPOSON TY3-I GAG-POL POLYPROTEIN"/>
    <property type="match status" value="1"/>
</dbReference>
<sequence>MLYEESNAFAQGDDNIGCFPSLQMSISLKDNMPVQRAYASIPKPLYKEVKEYIQNLIARGWVVKSKSPYEAPVVCVHKKDGTLRLCIDYRLLTQKTVPDRHPLPWIQDLIDSLGGYRWFSILDQGKAYHQGCMAEGSRHLTAFMTPWGLYEWVCIPFGLANAPAAFQRNMEEMLDSLRDELCIPYLDDILCYGKTFNDHVQGLRKDLRALQKHGVKLRPMKCELFKREIRYVERLVSADVVVMIQTTWRQCSP</sequence>
<evidence type="ECO:0000256" key="1">
    <source>
        <dbReference type="ARBA" id="ARBA00010879"/>
    </source>
</evidence>
<dbReference type="Proteomes" id="UP001558613">
    <property type="component" value="Unassembled WGS sequence"/>
</dbReference>
<name>A0ABR3MRC7_9TELE</name>